<proteinExistence type="evidence at transcript level"/>
<feature type="region of interest" description="Disordered" evidence="1">
    <location>
        <begin position="66"/>
        <end position="423"/>
    </location>
</feature>
<protein>
    <submittedName>
        <fullName evidence="2">Putative nucleolar and coiled-body phosphoprotein 1</fullName>
    </submittedName>
</protein>
<evidence type="ECO:0000256" key="1">
    <source>
        <dbReference type="SAM" id="MobiDB-lite"/>
    </source>
</evidence>
<dbReference type="InterPro" id="IPR037647">
    <property type="entry name" value="HIRIP3"/>
</dbReference>
<accession>A0A131Y5F5</accession>
<dbReference type="PANTHER" id="PTHR15410">
    <property type="entry name" value="HIRA-INTERACTING PROTEIN 3"/>
    <property type="match status" value="1"/>
</dbReference>
<evidence type="ECO:0000313" key="2">
    <source>
        <dbReference type="EMBL" id="JAP73738.1"/>
    </source>
</evidence>
<feature type="compositionally biased region" description="Basic and acidic residues" evidence="1">
    <location>
        <begin position="388"/>
        <end position="402"/>
    </location>
</feature>
<feature type="region of interest" description="Disordered" evidence="1">
    <location>
        <begin position="492"/>
        <end position="525"/>
    </location>
</feature>
<dbReference type="AlphaFoldDB" id="A0A131Y5F5"/>
<organism evidence="2">
    <name type="scientific">Ixodes ricinus</name>
    <name type="common">Common tick</name>
    <name type="synonym">Acarus ricinus</name>
    <dbReference type="NCBI Taxonomy" id="34613"/>
    <lineage>
        <taxon>Eukaryota</taxon>
        <taxon>Metazoa</taxon>
        <taxon>Ecdysozoa</taxon>
        <taxon>Arthropoda</taxon>
        <taxon>Chelicerata</taxon>
        <taxon>Arachnida</taxon>
        <taxon>Acari</taxon>
        <taxon>Parasitiformes</taxon>
        <taxon>Ixodida</taxon>
        <taxon>Ixodoidea</taxon>
        <taxon>Ixodidae</taxon>
        <taxon>Ixodinae</taxon>
        <taxon>Ixodes</taxon>
    </lineage>
</organism>
<reference evidence="2" key="1">
    <citation type="submission" date="2016-02" db="EMBL/GenBank/DDBJ databases">
        <title>RNAseq analyses of the midgut from blood- or serum-fed Ixodes ricinus ticks.</title>
        <authorList>
            <person name="Perner J."/>
            <person name="Provaznik J."/>
            <person name="Schrenkova J."/>
            <person name="Urbanova V."/>
            <person name="Ribeiro J.M."/>
            <person name="Kopacek P."/>
        </authorList>
    </citation>
    <scope>NUCLEOTIDE SEQUENCE</scope>
    <source>
        <tissue evidence="2">Gut</tissue>
    </source>
</reference>
<feature type="compositionally biased region" description="Low complexity" evidence="1">
    <location>
        <begin position="218"/>
        <end position="231"/>
    </location>
</feature>
<dbReference type="EMBL" id="GEFM01002058">
    <property type="protein sequence ID" value="JAP73738.1"/>
    <property type="molecule type" value="mRNA"/>
</dbReference>
<feature type="compositionally biased region" description="Basic residues" evidence="1">
    <location>
        <begin position="232"/>
        <end position="241"/>
    </location>
</feature>
<feature type="compositionally biased region" description="Basic residues" evidence="1">
    <location>
        <begin position="317"/>
        <end position="334"/>
    </location>
</feature>
<dbReference type="PANTHER" id="PTHR15410:SF2">
    <property type="entry name" value="HIRA-INTERACTING PROTEIN 3"/>
    <property type="match status" value="1"/>
</dbReference>
<dbReference type="GO" id="GO:0005634">
    <property type="term" value="C:nucleus"/>
    <property type="evidence" value="ECO:0007669"/>
    <property type="project" value="TreeGrafter"/>
</dbReference>
<feature type="compositionally biased region" description="Low complexity" evidence="1">
    <location>
        <begin position="373"/>
        <end position="385"/>
    </location>
</feature>
<sequence length="546" mass="59061">MLTIRQLRTLYTDELKVKHLSSENREVFASIVTTVFKEFENVVDCSNTDQDCDELGRMDDASEALEGDLYSPCSPSPPPQNGNCRPDDADSLFKGPASRNTQGTLVSSSDSDDDDVIRAVKETLGVRTHKPRSPQAQERKTPPRPLVFPTVELPCDASDSDSEGKLMIAESPVSAESPRRTSEDGEVNSRLAEDQRDVSRVSADAAETKSVAQTPATKSVGNSGKNAGNSNNKRKFSRKNNGKSNSKAAGASNSNAGTKSKRGQKASPEDSNNSKGPKSVDDMPLFTLKFTKTKSGGWVMVRPRSEDSDAGDEATPRKRPPARRRRVVAPKKAREKVTAKSIFDSSDDEPLSELRNRGAATAAMPSVRDSEGNTDGNDGANNTNTLSDLERKLEDVERRRGDGAPAKKRRKPASKSQSSEAPQVARLMRCIAAAGLRVSYVRLLEPTDSVHVKAAKLLDVLEKAGLKGKPTLKNCRKLKALQGLDEANVVDSLPEGRPKRATRGSLGPLTDGAAPDVSQESSMVADESRKVFSRLKDIIDSEEESE</sequence>
<name>A0A131Y5F5_IXORI</name>
<feature type="compositionally biased region" description="Low complexity" evidence="1">
    <location>
        <begin position="242"/>
        <end position="258"/>
    </location>
</feature>